<organism evidence="1 2">
    <name type="scientific">Herpetosiphon aurantiacus (strain ATCC 23779 / DSM 785 / 114-95)</name>
    <dbReference type="NCBI Taxonomy" id="316274"/>
    <lineage>
        <taxon>Bacteria</taxon>
        <taxon>Bacillati</taxon>
        <taxon>Chloroflexota</taxon>
        <taxon>Chloroflexia</taxon>
        <taxon>Herpetosiphonales</taxon>
        <taxon>Herpetosiphonaceae</taxon>
        <taxon>Herpetosiphon</taxon>
    </lineage>
</organism>
<keyword evidence="2" id="KW-1185">Reference proteome</keyword>
<accession>A9B9A9</accession>
<geneLocation type="plasmid" evidence="1 2">
    <name>pHAU02</name>
</geneLocation>
<keyword evidence="1" id="KW-0614">Plasmid</keyword>
<gene>
    <name evidence="1" type="ordered locus">Haur_5296</name>
</gene>
<dbReference type="AlphaFoldDB" id="A9B9A9"/>
<dbReference type="EMBL" id="CP000877">
    <property type="protein sequence ID" value="ABX07923.1"/>
    <property type="molecule type" value="Genomic_DNA"/>
</dbReference>
<dbReference type="Proteomes" id="UP000000787">
    <property type="component" value="Plasmid pHAU02"/>
</dbReference>
<dbReference type="BioCyc" id="HAUR316274:GHYA-5358-MONOMER"/>
<dbReference type="HOGENOM" id="CLU_2154884_0_0_0"/>
<reference evidence="1 2" key="1">
    <citation type="journal article" date="2011" name="Stand. Genomic Sci.">
        <title>Complete genome sequence of the filamentous gliding predatory bacterium Herpetosiphon aurantiacus type strain (114-95(T)).</title>
        <authorList>
            <person name="Kiss H."/>
            <person name="Nett M."/>
            <person name="Domin N."/>
            <person name="Martin K."/>
            <person name="Maresca J.A."/>
            <person name="Copeland A."/>
            <person name="Lapidus A."/>
            <person name="Lucas S."/>
            <person name="Berry K.W."/>
            <person name="Glavina Del Rio T."/>
            <person name="Dalin E."/>
            <person name="Tice H."/>
            <person name="Pitluck S."/>
            <person name="Richardson P."/>
            <person name="Bruce D."/>
            <person name="Goodwin L."/>
            <person name="Han C."/>
            <person name="Detter J.C."/>
            <person name="Schmutz J."/>
            <person name="Brettin T."/>
            <person name="Land M."/>
            <person name="Hauser L."/>
            <person name="Kyrpides N.C."/>
            <person name="Ivanova N."/>
            <person name="Goker M."/>
            <person name="Woyke T."/>
            <person name="Klenk H.P."/>
            <person name="Bryant D.A."/>
        </authorList>
    </citation>
    <scope>NUCLEOTIDE SEQUENCE [LARGE SCALE GENOMIC DNA]</scope>
    <source>
        <strain evidence="2">ATCC 23779 / DSM 785 / 114-95</strain>
        <plasmid evidence="1">pHAU02</plasmid>
    </source>
</reference>
<dbReference type="InParanoid" id="A9B9A9"/>
<name>A9B9A9_HERA2</name>
<evidence type="ECO:0000313" key="1">
    <source>
        <dbReference type="EMBL" id="ABX07923.1"/>
    </source>
</evidence>
<evidence type="ECO:0000313" key="2">
    <source>
        <dbReference type="Proteomes" id="UP000000787"/>
    </source>
</evidence>
<dbReference type="KEGG" id="hau:Haur_5296"/>
<proteinExistence type="predicted"/>
<sequence length="111" mass="12478">MYRYTPHMIVMIALYPSGLSVHPLSFQGIDIQFRYQHSPHDWFCRFFGEYDGMVLPGEAAIGELCMFSSDSHSGQFWVGMPFQLALGQPAVADGIILDVVEPSMLAPTPFY</sequence>
<protein>
    <submittedName>
        <fullName evidence="1">Uncharacterized protein</fullName>
    </submittedName>
</protein>